<dbReference type="InterPro" id="IPR036259">
    <property type="entry name" value="MFS_trans_sf"/>
</dbReference>
<dbReference type="InterPro" id="IPR011701">
    <property type="entry name" value="MFS"/>
</dbReference>
<keyword evidence="4 5" id="KW-0472">Membrane</keyword>
<dbReference type="InterPro" id="IPR051788">
    <property type="entry name" value="MFS_Transporter"/>
</dbReference>
<evidence type="ECO:0000259" key="6">
    <source>
        <dbReference type="PROSITE" id="PS50850"/>
    </source>
</evidence>
<dbReference type="InterPro" id="IPR020846">
    <property type="entry name" value="MFS_dom"/>
</dbReference>
<dbReference type="Pfam" id="PF07690">
    <property type="entry name" value="MFS_1"/>
    <property type="match status" value="1"/>
</dbReference>
<feature type="transmembrane region" description="Helical" evidence="5">
    <location>
        <begin position="163"/>
        <end position="185"/>
    </location>
</feature>
<feature type="transmembrane region" description="Helical" evidence="5">
    <location>
        <begin position="12"/>
        <end position="34"/>
    </location>
</feature>
<feature type="transmembrane region" description="Helical" evidence="5">
    <location>
        <begin position="98"/>
        <end position="125"/>
    </location>
</feature>
<evidence type="ECO:0000256" key="2">
    <source>
        <dbReference type="ARBA" id="ARBA00022692"/>
    </source>
</evidence>
<keyword evidence="3 5" id="KW-1133">Transmembrane helix</keyword>
<protein>
    <submittedName>
        <fullName evidence="7">MFS transporter</fullName>
    </submittedName>
</protein>
<evidence type="ECO:0000256" key="3">
    <source>
        <dbReference type="ARBA" id="ARBA00022989"/>
    </source>
</evidence>
<dbReference type="GO" id="GO:0022857">
    <property type="term" value="F:transmembrane transporter activity"/>
    <property type="evidence" value="ECO:0007669"/>
    <property type="project" value="InterPro"/>
</dbReference>
<comment type="caution">
    <text evidence="7">The sequence shown here is derived from an EMBL/GenBank/DDBJ whole genome shotgun (WGS) entry which is preliminary data.</text>
</comment>
<dbReference type="PANTHER" id="PTHR23514">
    <property type="entry name" value="BYPASS OF STOP CODON PROTEIN 6"/>
    <property type="match status" value="1"/>
</dbReference>
<dbReference type="AlphaFoldDB" id="A0AAX1UKV5"/>
<dbReference type="Proteomes" id="UP000266305">
    <property type="component" value="Unassembled WGS sequence"/>
</dbReference>
<name>A0AAX1UKV5_CERSP</name>
<dbReference type="PROSITE" id="PS50850">
    <property type="entry name" value="MFS"/>
    <property type="match status" value="1"/>
</dbReference>
<gene>
    <name evidence="7" type="ORF">D1114_12160</name>
</gene>
<proteinExistence type="predicted"/>
<feature type="transmembrane region" description="Helical" evidence="5">
    <location>
        <begin position="239"/>
        <end position="256"/>
    </location>
</feature>
<accession>A0AAX1UKV5</accession>
<feature type="transmembrane region" description="Helical" evidence="5">
    <location>
        <begin position="268"/>
        <end position="286"/>
    </location>
</feature>
<dbReference type="PANTHER" id="PTHR23514:SF13">
    <property type="entry name" value="INNER MEMBRANE PROTEIN YBJJ"/>
    <property type="match status" value="1"/>
</dbReference>
<feature type="transmembrane region" description="Helical" evidence="5">
    <location>
        <begin position="76"/>
        <end position="92"/>
    </location>
</feature>
<evidence type="ECO:0000256" key="5">
    <source>
        <dbReference type="SAM" id="Phobius"/>
    </source>
</evidence>
<feature type="transmembrane region" description="Helical" evidence="5">
    <location>
        <begin position="355"/>
        <end position="375"/>
    </location>
</feature>
<feature type="transmembrane region" description="Helical" evidence="5">
    <location>
        <begin position="197"/>
        <end position="219"/>
    </location>
</feature>
<sequence>MPPSADTPATRLATRLAFFAAGFAMSCWAPLVPFAKARTGVDEAELGLLLLCLGIGSLVAMPVTGWISARTGSRPMILLGGAGMVLCLPLLAASGEAWLLALALLLFGASLGTLDVAMNVHAVAVERASDRPLMSGFHALFSVGGFAGAGLMTLLLWQGLSPFAASLVGSAVALAALLAAGPRLLRAQGGEPPKLAVPRAAVLLLAGLAAVTFLVEGALLDWGALLLVGRALVEPAQGGLGYMLFSVAMTVGRLTGDRIVMALGDRRVLFYGGLLTLAGFALLLLSDWRPGALAGFVLIGCGASNIVPVLFSLAGRQTVMPPALAIAAVTTTGYAGILAGPALMGFVSHATSLPLAFWMLALLMALVPATARIVARN</sequence>
<dbReference type="CDD" id="cd17393">
    <property type="entry name" value="MFS_MosC_like"/>
    <property type="match status" value="1"/>
</dbReference>
<evidence type="ECO:0000313" key="7">
    <source>
        <dbReference type="EMBL" id="RHZ94496.1"/>
    </source>
</evidence>
<organism evidence="7 8">
    <name type="scientific">Cereibacter sphaeroides</name>
    <name type="common">Rhodobacter sphaeroides</name>
    <dbReference type="NCBI Taxonomy" id="1063"/>
    <lineage>
        <taxon>Bacteria</taxon>
        <taxon>Pseudomonadati</taxon>
        <taxon>Pseudomonadota</taxon>
        <taxon>Alphaproteobacteria</taxon>
        <taxon>Rhodobacterales</taxon>
        <taxon>Paracoccaceae</taxon>
        <taxon>Cereibacter</taxon>
    </lineage>
</organism>
<comment type="subcellular location">
    <subcellularLocation>
        <location evidence="1">Membrane</location>
        <topology evidence="1">Multi-pass membrane protein</topology>
    </subcellularLocation>
</comment>
<dbReference type="Gene3D" id="1.20.1250.20">
    <property type="entry name" value="MFS general substrate transporter like domains"/>
    <property type="match status" value="2"/>
</dbReference>
<evidence type="ECO:0000313" key="8">
    <source>
        <dbReference type="Proteomes" id="UP000266305"/>
    </source>
</evidence>
<feature type="transmembrane region" description="Helical" evidence="5">
    <location>
        <begin position="292"/>
        <end position="311"/>
    </location>
</feature>
<feature type="transmembrane region" description="Helical" evidence="5">
    <location>
        <begin position="137"/>
        <end position="157"/>
    </location>
</feature>
<feature type="domain" description="Major facilitator superfamily (MFS) profile" evidence="6">
    <location>
        <begin position="10"/>
        <end position="377"/>
    </location>
</feature>
<feature type="transmembrane region" description="Helical" evidence="5">
    <location>
        <begin position="46"/>
        <end position="69"/>
    </location>
</feature>
<dbReference type="EMBL" id="QWGP01000012">
    <property type="protein sequence ID" value="RHZ94496.1"/>
    <property type="molecule type" value="Genomic_DNA"/>
</dbReference>
<feature type="transmembrane region" description="Helical" evidence="5">
    <location>
        <begin position="323"/>
        <end position="343"/>
    </location>
</feature>
<evidence type="ECO:0000256" key="1">
    <source>
        <dbReference type="ARBA" id="ARBA00004141"/>
    </source>
</evidence>
<dbReference type="SUPFAM" id="SSF103473">
    <property type="entry name" value="MFS general substrate transporter"/>
    <property type="match status" value="1"/>
</dbReference>
<evidence type="ECO:0000256" key="4">
    <source>
        <dbReference type="ARBA" id="ARBA00023136"/>
    </source>
</evidence>
<keyword evidence="2 5" id="KW-0812">Transmembrane</keyword>
<dbReference type="RefSeq" id="WP_119000318.1">
    <property type="nucleotide sequence ID" value="NZ_QWGP01000012.1"/>
</dbReference>
<dbReference type="GO" id="GO:0016020">
    <property type="term" value="C:membrane"/>
    <property type="evidence" value="ECO:0007669"/>
    <property type="project" value="UniProtKB-SubCell"/>
</dbReference>
<reference evidence="7 8" key="1">
    <citation type="submission" date="2018-08" db="EMBL/GenBank/DDBJ databases">
        <title>Draft genome sequence of Rhodobacter sphaeroides FY.</title>
        <authorList>
            <person name="Rayyan A."/>
            <person name="Meyer T.E."/>
            <person name="Kyndt J.A."/>
        </authorList>
    </citation>
    <scope>NUCLEOTIDE SEQUENCE [LARGE SCALE GENOMIC DNA]</scope>
    <source>
        <strain evidence="7 8">FY</strain>
    </source>
</reference>